<feature type="non-terminal residue" evidence="3">
    <location>
        <position position="1"/>
    </location>
</feature>
<reference evidence="3 4" key="1">
    <citation type="journal article" date="2014" name="BMC Genomics">
        <title>Genome sequencing of four Aureobasidium pullulans varieties: biotechnological potential, stress tolerance, and description of new species.</title>
        <authorList>
            <person name="Gostin Ar C."/>
            <person name="Ohm R.A."/>
            <person name="Kogej T."/>
            <person name="Sonjak S."/>
            <person name="Turk M."/>
            <person name="Zajc J."/>
            <person name="Zalar P."/>
            <person name="Grube M."/>
            <person name="Sun H."/>
            <person name="Han J."/>
            <person name="Sharma A."/>
            <person name="Chiniquy J."/>
            <person name="Ngan C.Y."/>
            <person name="Lipzen A."/>
            <person name="Barry K."/>
            <person name="Grigoriev I.V."/>
            <person name="Gunde-Cimerman N."/>
        </authorList>
    </citation>
    <scope>NUCLEOTIDE SEQUENCE [LARGE SCALE GENOMIC DNA]</scope>
    <source>
        <strain evidence="3 4">CBS 147.97</strain>
    </source>
</reference>
<evidence type="ECO:0000256" key="2">
    <source>
        <dbReference type="SAM" id="Phobius"/>
    </source>
</evidence>
<dbReference type="AlphaFoldDB" id="A0A074WZ54"/>
<feature type="region of interest" description="Disordered" evidence="1">
    <location>
        <begin position="455"/>
        <end position="484"/>
    </location>
</feature>
<protein>
    <submittedName>
        <fullName evidence="3">Uncharacterized protein</fullName>
    </submittedName>
</protein>
<proteinExistence type="predicted"/>
<organism evidence="3 4">
    <name type="scientific">Aureobasidium namibiae CBS 147.97</name>
    <dbReference type="NCBI Taxonomy" id="1043004"/>
    <lineage>
        <taxon>Eukaryota</taxon>
        <taxon>Fungi</taxon>
        <taxon>Dikarya</taxon>
        <taxon>Ascomycota</taxon>
        <taxon>Pezizomycotina</taxon>
        <taxon>Dothideomycetes</taxon>
        <taxon>Dothideomycetidae</taxon>
        <taxon>Dothideales</taxon>
        <taxon>Saccotheciaceae</taxon>
        <taxon>Aureobasidium</taxon>
    </lineage>
</organism>
<dbReference type="Proteomes" id="UP000027730">
    <property type="component" value="Unassembled WGS sequence"/>
</dbReference>
<gene>
    <name evidence="3" type="ORF">M436DRAFT_43303</name>
</gene>
<feature type="compositionally biased region" description="Pro residues" evidence="1">
    <location>
        <begin position="423"/>
        <end position="432"/>
    </location>
</feature>
<dbReference type="EMBL" id="KL584706">
    <property type="protein sequence ID" value="KEQ75052.1"/>
    <property type="molecule type" value="Genomic_DNA"/>
</dbReference>
<dbReference type="OrthoDB" id="3930119at2759"/>
<feature type="region of interest" description="Disordered" evidence="1">
    <location>
        <begin position="399"/>
        <end position="441"/>
    </location>
</feature>
<evidence type="ECO:0000313" key="3">
    <source>
        <dbReference type="EMBL" id="KEQ75052.1"/>
    </source>
</evidence>
<feature type="transmembrane region" description="Helical" evidence="2">
    <location>
        <begin position="54"/>
        <end position="79"/>
    </location>
</feature>
<keyword evidence="2" id="KW-1133">Transmembrane helix</keyword>
<feature type="transmembrane region" description="Helical" evidence="2">
    <location>
        <begin position="146"/>
        <end position="167"/>
    </location>
</feature>
<dbReference type="GeneID" id="25409923"/>
<feature type="transmembrane region" description="Helical" evidence="2">
    <location>
        <begin position="99"/>
        <end position="125"/>
    </location>
</feature>
<feature type="compositionally biased region" description="Polar residues" evidence="1">
    <location>
        <begin position="256"/>
        <end position="275"/>
    </location>
</feature>
<evidence type="ECO:0000256" key="1">
    <source>
        <dbReference type="SAM" id="MobiDB-lite"/>
    </source>
</evidence>
<keyword evidence="4" id="KW-1185">Reference proteome</keyword>
<dbReference type="HOGENOM" id="CLU_042750_0_0_1"/>
<keyword evidence="2" id="KW-0812">Transmembrane</keyword>
<feature type="transmembrane region" description="Helical" evidence="2">
    <location>
        <begin position="22"/>
        <end position="47"/>
    </location>
</feature>
<dbReference type="RefSeq" id="XP_013429122.1">
    <property type="nucleotide sequence ID" value="XM_013573668.1"/>
</dbReference>
<feature type="region of interest" description="Disordered" evidence="1">
    <location>
        <begin position="242"/>
        <end position="275"/>
    </location>
</feature>
<name>A0A074WZ54_9PEZI</name>
<keyword evidence="2" id="KW-0472">Membrane</keyword>
<sequence>ASVGMETPTTHSPKRHSFTNTLITISLQLLLWSSLFPLSVQVSLFGLSKIDKSLFLADVICIAAAGTSILVVLLHTLVARLQDKVFSRWAKVAAAIFKVTTLFFSCIAVLLWITTVGLSIIFAFARQPTCRPASYDTHDMWRKGSVCYAQRAALVVSMLAFIVSFVLCFTYNVSHDPFAAGLFGPTQTGVCLTKSDLGRTTPMVNRHSTLSFKCRSMLSPIAISSPIRISSPLRAMMNANDEKSARPLSIDKSPLLSKTPSPLHSATSSIDSVSGQPPAAYIQSARYQPSRVPTAYVPSPHGTHLYSPKHLPKAIVSAMSADLKPPTAAAAAYPPQRAPTLPKIAPAISYPAPSITPIQTTSLYTSRRVSSMFMTPTAHMAPPLINKTPSSERKLDTFASSPLAHMPPIQPKNLYSTRRAPTPYVPYKPATPAPSQVSSDAPRRFPVASAYAPSSVRVPSSLLQPPPSIRRLRSADRGVSYASNTSSIYSRLPTDDK</sequence>
<dbReference type="STRING" id="1043004.A0A074WZ54"/>
<accession>A0A074WZ54</accession>
<evidence type="ECO:0000313" key="4">
    <source>
        <dbReference type="Proteomes" id="UP000027730"/>
    </source>
</evidence>